<evidence type="ECO:0000256" key="1">
    <source>
        <dbReference type="SAM" id="MobiDB-lite"/>
    </source>
</evidence>
<dbReference type="GO" id="GO:0016791">
    <property type="term" value="F:phosphatase activity"/>
    <property type="evidence" value="ECO:0007669"/>
    <property type="project" value="TreeGrafter"/>
</dbReference>
<dbReference type="Proteomes" id="UP000006281">
    <property type="component" value="Chromosome"/>
</dbReference>
<dbReference type="PATRIC" id="fig|1179773.3.peg.8393"/>
<evidence type="ECO:0000313" key="3">
    <source>
        <dbReference type="Proteomes" id="UP000006281"/>
    </source>
</evidence>
<accession>K0KBC0</accession>
<dbReference type="SUPFAM" id="SSF53254">
    <property type="entry name" value="Phosphoglycerate mutase-like"/>
    <property type="match status" value="1"/>
</dbReference>
<dbReference type="BioCyc" id="SESP1179773:BN6_RS40290-MONOMER"/>
<gene>
    <name evidence="2" type="ordered locus">BN6_83140</name>
</gene>
<keyword evidence="3" id="KW-1185">Reference proteome</keyword>
<dbReference type="STRING" id="1179773.BN6_83140"/>
<dbReference type="PANTHER" id="PTHR48100">
    <property type="entry name" value="BROAD-SPECIFICITY PHOSPHATASE YOR283W-RELATED"/>
    <property type="match status" value="1"/>
</dbReference>
<dbReference type="PANTHER" id="PTHR48100:SF62">
    <property type="entry name" value="GLUCOSYL-3-PHOSPHOGLYCERATE PHOSPHATASE"/>
    <property type="match status" value="1"/>
</dbReference>
<sequence>MHECGPHAHSGRTLAESLTTGRTGPGFTVTRRTLVGVRADVVLVRHAEPYLPRPGGPDDYGRGLTARGHEQAQALVVDLVDPRPAAVVSSPYLRAVQTVAPTARTLDLAVLSDPLLREWDSGLEARPDYADHYALSWADPDFTRPGGESLAELSARAVGALRALALRFAGGTVVVGSHGTFIARAPAGFGVAVDWPLCRAMPMPARYRLTFAGDRVHASGPGLHPLDRAERGS</sequence>
<name>K0KBC0_SACES</name>
<dbReference type="InterPro" id="IPR013078">
    <property type="entry name" value="His_Pase_superF_clade-1"/>
</dbReference>
<dbReference type="InterPro" id="IPR050275">
    <property type="entry name" value="PGM_Phosphatase"/>
</dbReference>
<dbReference type="AlphaFoldDB" id="K0KBC0"/>
<evidence type="ECO:0000313" key="2">
    <source>
        <dbReference type="EMBL" id="CCH35531.1"/>
    </source>
</evidence>
<dbReference type="SMART" id="SM00855">
    <property type="entry name" value="PGAM"/>
    <property type="match status" value="1"/>
</dbReference>
<protein>
    <recommendedName>
        <fullName evidence="4">Phosphoglycerate mutase</fullName>
    </recommendedName>
</protein>
<dbReference type="eggNOG" id="COG0406">
    <property type="taxonomic scope" value="Bacteria"/>
</dbReference>
<dbReference type="KEGG" id="sesp:BN6_83140"/>
<dbReference type="Gene3D" id="3.40.50.1240">
    <property type="entry name" value="Phosphoglycerate mutase-like"/>
    <property type="match status" value="1"/>
</dbReference>
<reference evidence="2 3" key="1">
    <citation type="journal article" date="2012" name="BMC Genomics">
        <title>Complete genome sequence of Saccharothrix espanaensis DSM 44229T and comparison to the other completely sequenced Pseudonocardiaceae.</title>
        <authorList>
            <person name="Strobel T."/>
            <person name="Al-Dilaimi A."/>
            <person name="Blom J."/>
            <person name="Gessner A."/>
            <person name="Kalinowski J."/>
            <person name="Luzhetska M."/>
            <person name="Puhler A."/>
            <person name="Szczepanowski R."/>
            <person name="Bechthold A."/>
            <person name="Ruckert C."/>
        </authorList>
    </citation>
    <scope>NUCLEOTIDE SEQUENCE [LARGE SCALE GENOMIC DNA]</scope>
    <source>
        <strain evidence="3">ATCC 51144 / DSM 44229 / JCM 9112 / NBRC 15066 / NRRL 15764</strain>
    </source>
</reference>
<dbReference type="GO" id="GO:0005737">
    <property type="term" value="C:cytoplasm"/>
    <property type="evidence" value="ECO:0007669"/>
    <property type="project" value="TreeGrafter"/>
</dbReference>
<dbReference type="EMBL" id="HE804045">
    <property type="protein sequence ID" value="CCH35531.1"/>
    <property type="molecule type" value="Genomic_DNA"/>
</dbReference>
<dbReference type="CDD" id="cd07067">
    <property type="entry name" value="HP_PGM_like"/>
    <property type="match status" value="1"/>
</dbReference>
<evidence type="ECO:0008006" key="4">
    <source>
        <dbReference type="Google" id="ProtNLM"/>
    </source>
</evidence>
<feature type="region of interest" description="Disordered" evidence="1">
    <location>
        <begin position="1"/>
        <end position="25"/>
    </location>
</feature>
<dbReference type="HOGENOM" id="CLU_033323_12_3_11"/>
<organism evidence="2 3">
    <name type="scientific">Saccharothrix espanaensis (strain ATCC 51144 / DSM 44229 / JCM 9112 / NBRC 15066 / NRRL 15764)</name>
    <dbReference type="NCBI Taxonomy" id="1179773"/>
    <lineage>
        <taxon>Bacteria</taxon>
        <taxon>Bacillati</taxon>
        <taxon>Actinomycetota</taxon>
        <taxon>Actinomycetes</taxon>
        <taxon>Pseudonocardiales</taxon>
        <taxon>Pseudonocardiaceae</taxon>
        <taxon>Saccharothrix</taxon>
    </lineage>
</organism>
<dbReference type="Pfam" id="PF00300">
    <property type="entry name" value="His_Phos_1"/>
    <property type="match status" value="1"/>
</dbReference>
<dbReference type="InterPro" id="IPR029033">
    <property type="entry name" value="His_PPase_superfam"/>
</dbReference>
<proteinExistence type="predicted"/>